<organism evidence="4 5">
    <name type="scientific">Paralvinella palmiformis</name>
    <dbReference type="NCBI Taxonomy" id="53620"/>
    <lineage>
        <taxon>Eukaryota</taxon>
        <taxon>Metazoa</taxon>
        <taxon>Spiralia</taxon>
        <taxon>Lophotrochozoa</taxon>
        <taxon>Annelida</taxon>
        <taxon>Polychaeta</taxon>
        <taxon>Sedentaria</taxon>
        <taxon>Canalipalpata</taxon>
        <taxon>Terebellida</taxon>
        <taxon>Terebelliformia</taxon>
        <taxon>Alvinellidae</taxon>
        <taxon>Paralvinella</taxon>
    </lineage>
</organism>
<dbReference type="Pfam" id="PF00651">
    <property type="entry name" value="BTB"/>
    <property type="match status" value="1"/>
</dbReference>
<evidence type="ECO:0000313" key="5">
    <source>
        <dbReference type="Proteomes" id="UP001208570"/>
    </source>
</evidence>
<evidence type="ECO:0000259" key="3">
    <source>
        <dbReference type="PROSITE" id="PS50097"/>
    </source>
</evidence>
<keyword evidence="5" id="KW-1185">Reference proteome</keyword>
<dbReference type="SMART" id="SM00225">
    <property type="entry name" value="BTB"/>
    <property type="match status" value="1"/>
</dbReference>
<dbReference type="SUPFAM" id="SSF54695">
    <property type="entry name" value="POZ domain"/>
    <property type="match status" value="1"/>
</dbReference>
<dbReference type="InterPro" id="IPR015915">
    <property type="entry name" value="Kelch-typ_b-propeller"/>
</dbReference>
<dbReference type="PANTHER" id="PTHR45632:SF3">
    <property type="entry name" value="KELCH-LIKE PROTEIN 32"/>
    <property type="match status" value="1"/>
</dbReference>
<reference evidence="4" key="1">
    <citation type="journal article" date="2023" name="Mol. Biol. Evol.">
        <title>Third-Generation Sequencing Reveals the Adaptive Role of the Epigenome in Three Deep-Sea Polychaetes.</title>
        <authorList>
            <person name="Perez M."/>
            <person name="Aroh O."/>
            <person name="Sun Y."/>
            <person name="Lan Y."/>
            <person name="Juniper S.K."/>
            <person name="Young C.R."/>
            <person name="Angers B."/>
            <person name="Qian P.Y."/>
        </authorList>
    </citation>
    <scope>NUCLEOTIDE SEQUENCE</scope>
    <source>
        <strain evidence="4">P08H-3</strain>
    </source>
</reference>
<accession>A0AAD9MY30</accession>
<dbReference type="InterPro" id="IPR011705">
    <property type="entry name" value="BACK"/>
</dbReference>
<dbReference type="Gene3D" id="2.120.10.80">
    <property type="entry name" value="Kelch-type beta propeller"/>
    <property type="match status" value="1"/>
</dbReference>
<dbReference type="AlphaFoldDB" id="A0AAD9MY30"/>
<keyword evidence="2" id="KW-0677">Repeat</keyword>
<dbReference type="InterPro" id="IPR000210">
    <property type="entry name" value="BTB/POZ_dom"/>
</dbReference>
<dbReference type="EMBL" id="JAODUP010000563">
    <property type="protein sequence ID" value="KAK2147219.1"/>
    <property type="molecule type" value="Genomic_DNA"/>
</dbReference>
<dbReference type="PROSITE" id="PS50097">
    <property type="entry name" value="BTB"/>
    <property type="match status" value="1"/>
</dbReference>
<evidence type="ECO:0000256" key="1">
    <source>
        <dbReference type="ARBA" id="ARBA00022441"/>
    </source>
</evidence>
<dbReference type="CDD" id="cd18186">
    <property type="entry name" value="BTB_POZ_ZBTB_KLHL-like"/>
    <property type="match status" value="1"/>
</dbReference>
<dbReference type="Pfam" id="PF07707">
    <property type="entry name" value="BACK"/>
    <property type="match status" value="1"/>
</dbReference>
<gene>
    <name evidence="4" type="ORF">LSH36_563g01077</name>
</gene>
<dbReference type="Gene3D" id="1.25.40.420">
    <property type="match status" value="1"/>
</dbReference>
<evidence type="ECO:0000256" key="2">
    <source>
        <dbReference type="ARBA" id="ARBA00022737"/>
    </source>
</evidence>
<dbReference type="SMART" id="SM00875">
    <property type="entry name" value="BACK"/>
    <property type="match status" value="1"/>
</dbReference>
<sequence length="578" mass="66311">MEYFSDDRADNVLQELNAQRMARQFCDVKLVTGNETIYAHRCILSASSDYFRALFLGDFSDCQAGEWRISACEPKALQTIVAYMYTGRIKITLQNVDDVLQSADYLCLKEVTSFCSDLLRRNMNETNCVQIKALTDRFSLVDIRSDVVDFLAPRMSAILAMPGLIDMPFDYIYPLVSDMQLNYIREADLLGFILRWIEHSPEDRRSYAQQLAACVDFSYLGSEYIERNVMSSKYITDVLLPPQTKALHIKLSEQTYPTRMEDMIACRSRVVGSGDEARLLFYAIRDDRWYTLADYPECELLAGLESMASDHGSLYVLSSRREDICGYAHGSKVSKQLWKLSLDRAQWSQMPAPVNLAGQSRLVPHVRGLYVIDRTGVVQKLDNTTNAWVTYSGQGFDESPNATMYLLPMSMDRYIFVLRGYSEGYSFDYSQMSFSLHRYDTDRYTWATLAHIEASELNIDDRDRFHGYEATTTSLFFKDALGLNRVRYDIVSGECTPLDPDVTAPKFIAEIWGSAEYAGYVFFSGRMNYEQPVFMMFDRDKTRFKMVNRPPLHISGLMCHIVVPRSFKESLSGSSNKW</sequence>
<dbReference type="PANTHER" id="PTHR45632">
    <property type="entry name" value="LD33804P"/>
    <property type="match status" value="1"/>
</dbReference>
<name>A0AAD9MY30_9ANNE</name>
<dbReference type="InterPro" id="IPR011333">
    <property type="entry name" value="SKP1/BTB/POZ_sf"/>
</dbReference>
<dbReference type="SUPFAM" id="SSF117281">
    <property type="entry name" value="Kelch motif"/>
    <property type="match status" value="1"/>
</dbReference>
<dbReference type="Proteomes" id="UP001208570">
    <property type="component" value="Unassembled WGS sequence"/>
</dbReference>
<comment type="caution">
    <text evidence="4">The sequence shown here is derived from an EMBL/GenBank/DDBJ whole genome shotgun (WGS) entry which is preliminary data.</text>
</comment>
<feature type="domain" description="BTB" evidence="3">
    <location>
        <begin position="26"/>
        <end position="93"/>
    </location>
</feature>
<dbReference type="Gene3D" id="3.30.710.10">
    <property type="entry name" value="Potassium Channel Kv1.1, Chain A"/>
    <property type="match status" value="1"/>
</dbReference>
<proteinExistence type="predicted"/>
<keyword evidence="1" id="KW-0880">Kelch repeat</keyword>
<evidence type="ECO:0000313" key="4">
    <source>
        <dbReference type="EMBL" id="KAK2147219.1"/>
    </source>
</evidence>
<protein>
    <recommendedName>
        <fullName evidence="3">BTB domain-containing protein</fullName>
    </recommendedName>
</protein>